<accession>N1WDA9</accession>
<protein>
    <submittedName>
        <fullName evidence="1">Uncharacterized protein</fullName>
    </submittedName>
</protein>
<gene>
    <name evidence="1" type="ORF">LEP1GSC199_1572</name>
</gene>
<reference evidence="1 2" key="1">
    <citation type="submission" date="2013-03" db="EMBL/GenBank/DDBJ databases">
        <authorList>
            <person name="Harkins D.M."/>
            <person name="Durkin A.S."/>
            <person name="Brinkac L.M."/>
            <person name="Haft D.H."/>
            <person name="Selengut J.D."/>
            <person name="Sanka R."/>
            <person name="DePew J."/>
            <person name="Purushe J."/>
            <person name="Galloway R.L."/>
            <person name="Vinetz J.M."/>
            <person name="Sutton G.G."/>
            <person name="Nierman W.C."/>
            <person name="Fouts D.E."/>
        </authorList>
    </citation>
    <scope>NUCLEOTIDE SEQUENCE [LARGE SCALE GENOMIC DNA]</scope>
    <source>
        <strain evidence="1 2">Waz Holland</strain>
    </source>
</reference>
<sequence>MESNLSSDLVEFQPYLDTSNKIVDLVAENKFKSIVIDYFPPFEGKEEFIKNFIKVKQTISNNYGKFTSYKKKQWSFTRKIEDEVKIIQSIKIIHFNKSKAYLYLDFQEGVPGKIISFYIDDPPAPKKIIKLNTSTTTEYNK</sequence>
<evidence type="ECO:0000313" key="2">
    <source>
        <dbReference type="Proteomes" id="UP000012227"/>
    </source>
</evidence>
<evidence type="ECO:0000313" key="1">
    <source>
        <dbReference type="EMBL" id="EMY71197.1"/>
    </source>
</evidence>
<comment type="caution">
    <text evidence="1">The sequence shown here is derived from an EMBL/GenBank/DDBJ whole genome shotgun (WGS) entry which is preliminary data.</text>
</comment>
<organism evidence="1 2">
    <name type="scientific">Leptospira vanthielii serovar Holland str. Waz Holland = ATCC 700522</name>
    <dbReference type="NCBI Taxonomy" id="1218591"/>
    <lineage>
        <taxon>Bacteria</taxon>
        <taxon>Pseudomonadati</taxon>
        <taxon>Spirochaetota</taxon>
        <taxon>Spirochaetia</taxon>
        <taxon>Leptospirales</taxon>
        <taxon>Leptospiraceae</taxon>
        <taxon>Leptospira</taxon>
    </lineage>
</organism>
<dbReference type="Proteomes" id="UP000012227">
    <property type="component" value="Unassembled WGS sequence"/>
</dbReference>
<dbReference type="AlphaFoldDB" id="N1WDA9"/>
<name>N1WDA9_9LEPT</name>
<dbReference type="EMBL" id="AOGY02000017">
    <property type="protein sequence ID" value="EMY71197.1"/>
    <property type="molecule type" value="Genomic_DNA"/>
</dbReference>
<proteinExistence type="predicted"/>